<feature type="region of interest" description="Disordered" evidence="1">
    <location>
        <begin position="239"/>
        <end position="326"/>
    </location>
</feature>
<accession>A0ABQ5FJV7</accession>
<feature type="compositionally biased region" description="Acidic residues" evidence="1">
    <location>
        <begin position="282"/>
        <end position="295"/>
    </location>
</feature>
<feature type="compositionally biased region" description="Basic and acidic residues" evidence="1">
    <location>
        <begin position="269"/>
        <end position="281"/>
    </location>
</feature>
<reference evidence="2" key="1">
    <citation type="journal article" date="2022" name="Int. J. Mol. Sci.">
        <title>Draft Genome of Tanacetum Coccineum: Genomic Comparison of Closely Related Tanacetum-Family Plants.</title>
        <authorList>
            <person name="Yamashiro T."/>
            <person name="Shiraishi A."/>
            <person name="Nakayama K."/>
            <person name="Satake H."/>
        </authorList>
    </citation>
    <scope>NUCLEOTIDE SEQUENCE</scope>
</reference>
<reference evidence="2" key="2">
    <citation type="submission" date="2022-01" db="EMBL/GenBank/DDBJ databases">
        <authorList>
            <person name="Yamashiro T."/>
            <person name="Shiraishi A."/>
            <person name="Satake H."/>
            <person name="Nakayama K."/>
        </authorList>
    </citation>
    <scope>NUCLEOTIDE SEQUENCE</scope>
</reference>
<organism evidence="2 3">
    <name type="scientific">Tanacetum coccineum</name>
    <dbReference type="NCBI Taxonomy" id="301880"/>
    <lineage>
        <taxon>Eukaryota</taxon>
        <taxon>Viridiplantae</taxon>
        <taxon>Streptophyta</taxon>
        <taxon>Embryophyta</taxon>
        <taxon>Tracheophyta</taxon>
        <taxon>Spermatophyta</taxon>
        <taxon>Magnoliopsida</taxon>
        <taxon>eudicotyledons</taxon>
        <taxon>Gunneridae</taxon>
        <taxon>Pentapetalae</taxon>
        <taxon>asterids</taxon>
        <taxon>campanulids</taxon>
        <taxon>Asterales</taxon>
        <taxon>Asteraceae</taxon>
        <taxon>Asteroideae</taxon>
        <taxon>Anthemideae</taxon>
        <taxon>Anthemidinae</taxon>
        <taxon>Tanacetum</taxon>
    </lineage>
</organism>
<protein>
    <submittedName>
        <fullName evidence="2">Uncharacterized protein</fullName>
    </submittedName>
</protein>
<dbReference type="EMBL" id="BQNB010017477">
    <property type="protein sequence ID" value="GJT63651.1"/>
    <property type="molecule type" value="Genomic_DNA"/>
</dbReference>
<comment type="caution">
    <text evidence="2">The sequence shown here is derived from an EMBL/GenBank/DDBJ whole genome shotgun (WGS) entry which is preliminary data.</text>
</comment>
<feature type="compositionally biased region" description="Polar residues" evidence="1">
    <location>
        <begin position="248"/>
        <end position="268"/>
    </location>
</feature>
<feature type="compositionally biased region" description="Basic residues" evidence="1">
    <location>
        <begin position="317"/>
        <end position="326"/>
    </location>
</feature>
<keyword evidence="3" id="KW-1185">Reference proteome</keyword>
<sequence length="326" mass="36223">MLHCLFEFDSILSIRTLSINSESTEVDASPVNDDNANANEGNAEDDVYAHVLDDDGIACCSCHDDDEGTLLELWRAYFPRSHGGDAGGRSSLDCPPARTGPMLRSSNLGKAWAAIETEDPLAQNKQKDRRCSFYRDMVRTEEAREIILPPKKSVGETERGKDVWITWLTGGLHPESGVGERVLRMLPTRADRTTFAKTPSREEEIIRARQGRIFRIEELQDEFRAASSAVRSTIRQNMSGLDKGGVTEASTSNSQLPRFITNPYNNDTRSVDELARDRELAGEDNDVGDNNEEGDNQQSGGDYSEDEEGDNGGGCRMSRRIRVSRD</sequence>
<name>A0ABQ5FJV7_9ASTR</name>
<proteinExistence type="predicted"/>
<evidence type="ECO:0000256" key="1">
    <source>
        <dbReference type="SAM" id="MobiDB-lite"/>
    </source>
</evidence>
<dbReference type="Proteomes" id="UP001151760">
    <property type="component" value="Unassembled WGS sequence"/>
</dbReference>
<evidence type="ECO:0000313" key="2">
    <source>
        <dbReference type="EMBL" id="GJT63651.1"/>
    </source>
</evidence>
<gene>
    <name evidence="2" type="ORF">Tco_1015131</name>
</gene>
<evidence type="ECO:0000313" key="3">
    <source>
        <dbReference type="Proteomes" id="UP001151760"/>
    </source>
</evidence>